<protein>
    <submittedName>
        <fullName evidence="2">Uncharacterized protein</fullName>
    </submittedName>
</protein>
<dbReference type="EMBL" id="JBHUIR010000054">
    <property type="protein sequence ID" value="MFD2260850.1"/>
    <property type="molecule type" value="Genomic_DNA"/>
</dbReference>
<dbReference type="RefSeq" id="WP_345098125.1">
    <property type="nucleotide sequence ID" value="NZ_BAABGS010000012.1"/>
</dbReference>
<gene>
    <name evidence="2" type="ORF">ACFSMZ_13930</name>
</gene>
<evidence type="ECO:0000313" key="2">
    <source>
        <dbReference type="EMBL" id="MFD2260850.1"/>
    </source>
</evidence>
<evidence type="ECO:0000256" key="1">
    <source>
        <dbReference type="SAM" id="MobiDB-lite"/>
    </source>
</evidence>
<feature type="region of interest" description="Disordered" evidence="1">
    <location>
        <begin position="1"/>
        <end position="33"/>
    </location>
</feature>
<reference evidence="3" key="1">
    <citation type="journal article" date="2019" name="Int. J. Syst. Evol. Microbiol.">
        <title>The Global Catalogue of Microorganisms (GCM) 10K type strain sequencing project: providing services to taxonomists for standard genome sequencing and annotation.</title>
        <authorList>
            <consortium name="The Broad Institute Genomics Platform"/>
            <consortium name="The Broad Institute Genome Sequencing Center for Infectious Disease"/>
            <person name="Wu L."/>
            <person name="Ma J."/>
        </authorList>
    </citation>
    <scope>NUCLEOTIDE SEQUENCE [LARGE SCALE GENOMIC DNA]</scope>
    <source>
        <strain evidence="3">KCTC 23707</strain>
    </source>
</reference>
<keyword evidence="3" id="KW-1185">Reference proteome</keyword>
<proteinExistence type="predicted"/>
<sequence length="127" mass="13622">MESSEKLPRDAMSWPSPNIDWSDHIGDGQSQTVEARREAEGRMRGEEVRARVQAMAAARNAESGNVETVSEPAPSAVDTTVTGAVGSAGLAALGDAGFYRIPVEMVMTDCRDTPGARLADVVNQYRR</sequence>
<dbReference type="Proteomes" id="UP001597373">
    <property type="component" value="Unassembled WGS sequence"/>
</dbReference>
<evidence type="ECO:0000313" key="3">
    <source>
        <dbReference type="Proteomes" id="UP001597373"/>
    </source>
</evidence>
<accession>A0ABW5DJZ0</accession>
<organism evidence="2 3">
    <name type="scientific">Chelativorans composti</name>
    <dbReference type="NCBI Taxonomy" id="768533"/>
    <lineage>
        <taxon>Bacteria</taxon>
        <taxon>Pseudomonadati</taxon>
        <taxon>Pseudomonadota</taxon>
        <taxon>Alphaproteobacteria</taxon>
        <taxon>Hyphomicrobiales</taxon>
        <taxon>Phyllobacteriaceae</taxon>
        <taxon>Chelativorans</taxon>
    </lineage>
</organism>
<comment type="caution">
    <text evidence="2">The sequence shown here is derived from an EMBL/GenBank/DDBJ whole genome shotgun (WGS) entry which is preliminary data.</text>
</comment>
<name>A0ABW5DJZ0_9HYPH</name>